<gene>
    <name evidence="1" type="ORF">IAA21_05260</name>
</gene>
<dbReference type="SFLD" id="SFLDS00003">
    <property type="entry name" value="Haloacid_Dehalogenase"/>
    <property type="match status" value="1"/>
</dbReference>
<organism evidence="1 2">
    <name type="scientific">Candidatus Blautia faecigallinarum</name>
    <dbReference type="NCBI Taxonomy" id="2838488"/>
    <lineage>
        <taxon>Bacteria</taxon>
        <taxon>Bacillati</taxon>
        <taxon>Bacillota</taxon>
        <taxon>Clostridia</taxon>
        <taxon>Lachnospirales</taxon>
        <taxon>Lachnospiraceae</taxon>
        <taxon>Blautia</taxon>
    </lineage>
</organism>
<evidence type="ECO:0000313" key="1">
    <source>
        <dbReference type="EMBL" id="HIZ22190.1"/>
    </source>
</evidence>
<dbReference type="Proteomes" id="UP000824041">
    <property type="component" value="Unassembled WGS sequence"/>
</dbReference>
<comment type="caution">
    <text evidence="1">The sequence shown here is derived from an EMBL/GenBank/DDBJ whole genome shotgun (WGS) entry which is preliminary data.</text>
</comment>
<keyword evidence="1" id="KW-0378">Hydrolase</keyword>
<sequence>MYKAILFDLDGTLTESGEGIIKSVQYALEKIGKPEPDGEKLRVFVGPPLLEQFMKYAQIDEETARQAVTLYRERYSVTGIFENRVYDGIPEVLEKLKGKGYALAVASSKPEYFVEKVLAHFDLASYFDVVVGSEMNGGRTKKADVIEETLKRLKLEKHRDQVIMVGDKEHDVLGARQAGISCVAVTYGYGTMEELVKAGPLQIVNSPEQLLDFFC</sequence>
<reference evidence="1" key="1">
    <citation type="journal article" date="2021" name="PeerJ">
        <title>Extensive microbial diversity within the chicken gut microbiome revealed by metagenomics and culture.</title>
        <authorList>
            <person name="Gilroy R."/>
            <person name="Ravi A."/>
            <person name="Getino M."/>
            <person name="Pursley I."/>
            <person name="Horton D.L."/>
            <person name="Alikhan N.F."/>
            <person name="Baker D."/>
            <person name="Gharbi K."/>
            <person name="Hall N."/>
            <person name="Watson M."/>
            <person name="Adriaenssens E.M."/>
            <person name="Foster-Nyarko E."/>
            <person name="Jarju S."/>
            <person name="Secka A."/>
            <person name="Antonio M."/>
            <person name="Oren A."/>
            <person name="Chaudhuri R.R."/>
            <person name="La Ragione R."/>
            <person name="Hildebrand F."/>
            <person name="Pallen M.J."/>
        </authorList>
    </citation>
    <scope>NUCLEOTIDE SEQUENCE</scope>
    <source>
        <strain evidence="1">14324</strain>
    </source>
</reference>
<dbReference type="InterPro" id="IPR041492">
    <property type="entry name" value="HAD_2"/>
</dbReference>
<dbReference type="SFLD" id="SFLDG01135">
    <property type="entry name" value="C1.5.6:_HAD__Beta-PGM__Phospha"/>
    <property type="match status" value="1"/>
</dbReference>
<proteinExistence type="predicted"/>
<evidence type="ECO:0000313" key="2">
    <source>
        <dbReference type="Proteomes" id="UP000824041"/>
    </source>
</evidence>
<dbReference type="CDD" id="cd04302">
    <property type="entry name" value="HAD_5NT"/>
    <property type="match status" value="1"/>
</dbReference>
<reference evidence="1" key="2">
    <citation type="submission" date="2021-04" db="EMBL/GenBank/DDBJ databases">
        <authorList>
            <person name="Gilroy R."/>
        </authorList>
    </citation>
    <scope>NUCLEOTIDE SEQUENCE</scope>
    <source>
        <strain evidence="1">14324</strain>
    </source>
</reference>
<dbReference type="EMBL" id="DXBU01000073">
    <property type="protein sequence ID" value="HIZ22190.1"/>
    <property type="molecule type" value="Genomic_DNA"/>
</dbReference>
<name>A0A9D2DSC1_9FIRM</name>
<dbReference type="InterPro" id="IPR050155">
    <property type="entry name" value="HAD-like_hydrolase_sf"/>
</dbReference>
<protein>
    <submittedName>
        <fullName evidence="1">HAD family hydrolase</fullName>
    </submittedName>
</protein>
<dbReference type="Gene3D" id="1.10.150.240">
    <property type="entry name" value="Putative phosphatase, domain 2"/>
    <property type="match status" value="1"/>
</dbReference>
<dbReference type="InterPro" id="IPR006439">
    <property type="entry name" value="HAD-SF_hydro_IA"/>
</dbReference>
<dbReference type="PANTHER" id="PTHR43434:SF20">
    <property type="entry name" value="5'-NUCLEOTIDASE"/>
    <property type="match status" value="1"/>
</dbReference>
<dbReference type="GO" id="GO:0004713">
    <property type="term" value="F:protein tyrosine kinase activity"/>
    <property type="evidence" value="ECO:0007669"/>
    <property type="project" value="TreeGrafter"/>
</dbReference>
<dbReference type="PRINTS" id="PR00413">
    <property type="entry name" value="HADHALOGNASE"/>
</dbReference>
<dbReference type="GO" id="GO:0016787">
    <property type="term" value="F:hydrolase activity"/>
    <property type="evidence" value="ECO:0007669"/>
    <property type="project" value="UniProtKB-KW"/>
</dbReference>
<dbReference type="InterPro" id="IPR036412">
    <property type="entry name" value="HAD-like_sf"/>
</dbReference>
<dbReference type="AlphaFoldDB" id="A0A9D2DSC1"/>
<dbReference type="Gene3D" id="3.40.50.1000">
    <property type="entry name" value="HAD superfamily/HAD-like"/>
    <property type="match status" value="1"/>
</dbReference>
<accession>A0A9D2DSC1</accession>
<dbReference type="NCBIfam" id="TIGR01549">
    <property type="entry name" value="HAD-SF-IA-v1"/>
    <property type="match status" value="1"/>
</dbReference>
<dbReference type="Pfam" id="PF13419">
    <property type="entry name" value="HAD_2"/>
    <property type="match status" value="1"/>
</dbReference>
<dbReference type="GO" id="GO:0005829">
    <property type="term" value="C:cytosol"/>
    <property type="evidence" value="ECO:0007669"/>
    <property type="project" value="TreeGrafter"/>
</dbReference>
<dbReference type="SUPFAM" id="SSF56784">
    <property type="entry name" value="HAD-like"/>
    <property type="match status" value="1"/>
</dbReference>
<dbReference type="InterPro" id="IPR023214">
    <property type="entry name" value="HAD_sf"/>
</dbReference>
<dbReference type="PANTHER" id="PTHR43434">
    <property type="entry name" value="PHOSPHOGLYCOLATE PHOSPHATASE"/>
    <property type="match status" value="1"/>
</dbReference>
<dbReference type="FunFam" id="3.40.50.1000:FF:000022">
    <property type="entry name" value="Phosphoglycolate phosphatase"/>
    <property type="match status" value="1"/>
</dbReference>
<dbReference type="SFLD" id="SFLDG01129">
    <property type="entry name" value="C1.5:_HAD__Beta-PGM__Phosphata"/>
    <property type="match status" value="1"/>
</dbReference>
<dbReference type="InterPro" id="IPR023198">
    <property type="entry name" value="PGP-like_dom2"/>
</dbReference>